<evidence type="ECO:0000256" key="7">
    <source>
        <dbReference type="SAM" id="Phobius"/>
    </source>
</evidence>
<keyword evidence="7" id="KW-0812">Transmembrane</keyword>
<dbReference type="GO" id="GO:0000155">
    <property type="term" value="F:phosphorelay sensor kinase activity"/>
    <property type="evidence" value="ECO:0007669"/>
    <property type="project" value="InterPro"/>
</dbReference>
<dbReference type="SUPFAM" id="SSF47384">
    <property type="entry name" value="Homodimeric domain of signal transducing histidine kinase"/>
    <property type="match status" value="1"/>
</dbReference>
<dbReference type="CDD" id="cd16922">
    <property type="entry name" value="HATPase_EvgS-ArcB-TorS-like"/>
    <property type="match status" value="1"/>
</dbReference>
<feature type="transmembrane region" description="Helical" evidence="7">
    <location>
        <begin position="56"/>
        <end position="74"/>
    </location>
</feature>
<dbReference type="InterPro" id="IPR003594">
    <property type="entry name" value="HATPase_dom"/>
</dbReference>
<keyword evidence="7" id="KW-0472">Membrane</keyword>
<dbReference type="EC" id="2.7.13.3" evidence="2"/>
<dbReference type="SUPFAM" id="SSF52172">
    <property type="entry name" value="CheY-like"/>
    <property type="match status" value="1"/>
</dbReference>
<dbReference type="InterPro" id="IPR005467">
    <property type="entry name" value="His_kinase_dom"/>
</dbReference>
<dbReference type="InterPro" id="IPR036097">
    <property type="entry name" value="HisK_dim/P_sf"/>
</dbReference>
<keyword evidence="11" id="KW-1185">Reference proteome</keyword>
<dbReference type="PANTHER" id="PTHR45339:SF1">
    <property type="entry name" value="HYBRID SIGNAL TRANSDUCTION HISTIDINE KINASE J"/>
    <property type="match status" value="1"/>
</dbReference>
<dbReference type="SMART" id="SM00387">
    <property type="entry name" value="HATPase_c"/>
    <property type="match status" value="1"/>
</dbReference>
<dbReference type="FunFam" id="3.30.565.10:FF:000010">
    <property type="entry name" value="Sensor histidine kinase RcsC"/>
    <property type="match status" value="1"/>
</dbReference>
<comment type="catalytic activity">
    <reaction evidence="1">
        <text>ATP + protein L-histidine = ADP + protein N-phospho-L-histidine.</text>
        <dbReference type="EC" id="2.7.13.3"/>
    </reaction>
</comment>
<dbReference type="InterPro" id="IPR001789">
    <property type="entry name" value="Sig_transdc_resp-reg_receiver"/>
</dbReference>
<keyword evidence="3 5" id="KW-0597">Phosphoprotein</keyword>
<accession>A0AAE9ZVF8</accession>
<feature type="domain" description="Histidine kinase" evidence="8">
    <location>
        <begin position="246"/>
        <end position="469"/>
    </location>
</feature>
<dbReference type="InterPro" id="IPR003661">
    <property type="entry name" value="HisK_dim/P_dom"/>
</dbReference>
<dbReference type="RefSeq" id="WP_330930568.1">
    <property type="nucleotide sequence ID" value="NZ_CP119075.1"/>
</dbReference>
<keyword evidence="4" id="KW-0902">Two-component regulatory system</keyword>
<dbReference type="PROSITE" id="PS50109">
    <property type="entry name" value="HIS_KIN"/>
    <property type="match status" value="1"/>
</dbReference>
<feature type="transmembrane region" description="Helical" evidence="7">
    <location>
        <begin position="86"/>
        <end position="107"/>
    </location>
</feature>
<keyword evidence="7" id="KW-1133">Transmembrane helix</keyword>
<reference evidence="10" key="1">
    <citation type="submission" date="2023-03" db="EMBL/GenBank/DDBJ databases">
        <title>Lomoglobus Profundus gen. nov., sp. nov., a novel member of the phylum Verrucomicrobia, isolated from deep-marine sediment of South China Sea.</title>
        <authorList>
            <person name="Ahmad T."/>
            <person name="Ishaq S.E."/>
            <person name="Wang F."/>
        </authorList>
    </citation>
    <scope>NUCLEOTIDE SEQUENCE</scope>
    <source>
        <strain evidence="10">LMO-M01</strain>
    </source>
</reference>
<feature type="transmembrane region" description="Helical" evidence="7">
    <location>
        <begin position="176"/>
        <end position="194"/>
    </location>
</feature>
<evidence type="ECO:0000313" key="11">
    <source>
        <dbReference type="Proteomes" id="UP001218638"/>
    </source>
</evidence>
<dbReference type="SMART" id="SM00448">
    <property type="entry name" value="REC"/>
    <property type="match status" value="1"/>
</dbReference>
<dbReference type="InterPro" id="IPR011006">
    <property type="entry name" value="CheY-like_superfamily"/>
</dbReference>
<dbReference type="InterPro" id="IPR036890">
    <property type="entry name" value="HATPase_C_sf"/>
</dbReference>
<dbReference type="CDD" id="cd00082">
    <property type="entry name" value="HisKA"/>
    <property type="match status" value="1"/>
</dbReference>
<gene>
    <name evidence="10" type="ORF">PXH66_16115</name>
</gene>
<name>A0AAE9ZVF8_9BACT</name>
<proteinExistence type="predicted"/>
<dbReference type="Proteomes" id="UP001218638">
    <property type="component" value="Chromosome"/>
</dbReference>
<feature type="coiled-coil region" evidence="6">
    <location>
        <begin position="198"/>
        <end position="232"/>
    </location>
</feature>
<dbReference type="AlphaFoldDB" id="A0AAE9ZVF8"/>
<dbReference type="EMBL" id="CP119075">
    <property type="protein sequence ID" value="WED63864.1"/>
    <property type="molecule type" value="Genomic_DNA"/>
</dbReference>
<dbReference type="CDD" id="cd17546">
    <property type="entry name" value="REC_hyHK_CKI1_RcsC-like"/>
    <property type="match status" value="1"/>
</dbReference>
<evidence type="ECO:0000259" key="8">
    <source>
        <dbReference type="PROSITE" id="PS50109"/>
    </source>
</evidence>
<dbReference type="Pfam" id="PF00072">
    <property type="entry name" value="Response_reg"/>
    <property type="match status" value="1"/>
</dbReference>
<protein>
    <recommendedName>
        <fullName evidence="2">histidine kinase</fullName>
        <ecNumber evidence="2">2.7.13.3</ecNumber>
    </recommendedName>
</protein>
<dbReference type="SMART" id="SM00388">
    <property type="entry name" value="HisKA"/>
    <property type="match status" value="1"/>
</dbReference>
<dbReference type="PROSITE" id="PS50110">
    <property type="entry name" value="RESPONSE_REGULATORY"/>
    <property type="match status" value="1"/>
</dbReference>
<feature type="modified residue" description="4-aspartylphosphate" evidence="5">
    <location>
        <position position="540"/>
    </location>
</feature>
<keyword evidence="6" id="KW-0175">Coiled coil</keyword>
<evidence type="ECO:0000256" key="2">
    <source>
        <dbReference type="ARBA" id="ARBA00012438"/>
    </source>
</evidence>
<feature type="transmembrane region" description="Helical" evidence="7">
    <location>
        <begin position="29"/>
        <end position="50"/>
    </location>
</feature>
<sequence length="637" mass="69880">MPLFSPRFLRKFDTAYREHAYFARLKARLLTGFCMLLLVLFSLNIVKLWLVQSPSIHARIGINLILLAATTLCLHEIKRGRDRRAGNVLTLLTVVPVHAFVLVNPTFTDPVSVGMQLFAFDLGFLLVAMIFASRGVTLGVFAIIMVGHVLFGRMMLQHPDLPAAVEAAFHTLLRDGAITLGFVFALGFTLSRLISASNQRSEEALKKTSHLNEQLERLVQERTVDLEAATARANDASRAKSEFLANMSHEIRTPLNGIIASTDLLLRRDDIPAVATEHMRIVAESGEILLKLIGDILDFSKIEAGELHLEENAFALHTLIRDAKAVLAAQAREGKVEVETTLAADLADYYQGDSYRLRQVLLNLLSNAIKFTPTGGHVTVGVGLEPVTDGADRVCFRVTDSGIGMDADTQRRIFQRFTQADSSTTRRFGGTGLGLAITARLVEMMGGKLQVNSQLGEGSEFHFSLPLHVVKTAPTNSTTARVRSAQLGLNVLVVEDNLVNRKILSAQLKELGCPHTLAVDGEAALLVLKDETLPDVILMDCHMPRLDGWATTEALRMWASDSRATVRMKSASALPIIALTAAAMPEERQRCLDAGMDDFVPKPVKLNELHVALERIQARRQAEFPPRPVSPSVSLDA</sequence>
<keyword evidence="10" id="KW-0547">Nucleotide-binding</keyword>
<dbReference type="Pfam" id="PF02518">
    <property type="entry name" value="HATPase_c"/>
    <property type="match status" value="1"/>
</dbReference>
<dbReference type="SUPFAM" id="SSF55874">
    <property type="entry name" value="ATPase domain of HSP90 chaperone/DNA topoisomerase II/histidine kinase"/>
    <property type="match status" value="1"/>
</dbReference>
<dbReference type="KEGG" id="slom:PXH66_16115"/>
<dbReference type="Pfam" id="PF00512">
    <property type="entry name" value="HisKA"/>
    <property type="match status" value="1"/>
</dbReference>
<dbReference type="Gene3D" id="3.40.50.2300">
    <property type="match status" value="1"/>
</dbReference>
<dbReference type="GO" id="GO:0005524">
    <property type="term" value="F:ATP binding"/>
    <property type="evidence" value="ECO:0007669"/>
    <property type="project" value="UniProtKB-KW"/>
</dbReference>
<dbReference type="Gene3D" id="1.10.287.130">
    <property type="match status" value="1"/>
</dbReference>
<organism evidence="10 11">
    <name type="scientific">Synoicihabitans lomoniglobus</name>
    <dbReference type="NCBI Taxonomy" id="2909285"/>
    <lineage>
        <taxon>Bacteria</taxon>
        <taxon>Pseudomonadati</taxon>
        <taxon>Verrucomicrobiota</taxon>
        <taxon>Opitutia</taxon>
        <taxon>Opitutales</taxon>
        <taxon>Opitutaceae</taxon>
        <taxon>Synoicihabitans</taxon>
    </lineage>
</organism>
<evidence type="ECO:0000256" key="3">
    <source>
        <dbReference type="ARBA" id="ARBA00022553"/>
    </source>
</evidence>
<evidence type="ECO:0000256" key="6">
    <source>
        <dbReference type="SAM" id="Coils"/>
    </source>
</evidence>
<evidence type="ECO:0000256" key="1">
    <source>
        <dbReference type="ARBA" id="ARBA00000085"/>
    </source>
</evidence>
<keyword evidence="10" id="KW-0067">ATP-binding</keyword>
<dbReference type="PRINTS" id="PR00344">
    <property type="entry name" value="BCTRLSENSOR"/>
</dbReference>
<feature type="domain" description="Response regulatory" evidence="9">
    <location>
        <begin position="490"/>
        <end position="617"/>
    </location>
</feature>
<evidence type="ECO:0000256" key="4">
    <source>
        <dbReference type="ARBA" id="ARBA00023012"/>
    </source>
</evidence>
<evidence type="ECO:0000313" key="10">
    <source>
        <dbReference type="EMBL" id="WED63864.1"/>
    </source>
</evidence>
<dbReference type="PANTHER" id="PTHR45339">
    <property type="entry name" value="HYBRID SIGNAL TRANSDUCTION HISTIDINE KINASE J"/>
    <property type="match status" value="1"/>
</dbReference>
<evidence type="ECO:0000256" key="5">
    <source>
        <dbReference type="PROSITE-ProRule" id="PRU00169"/>
    </source>
</evidence>
<dbReference type="InterPro" id="IPR004358">
    <property type="entry name" value="Sig_transdc_His_kin-like_C"/>
</dbReference>
<dbReference type="Gene3D" id="3.30.565.10">
    <property type="entry name" value="Histidine kinase-like ATPase, C-terminal domain"/>
    <property type="match status" value="1"/>
</dbReference>
<evidence type="ECO:0000259" key="9">
    <source>
        <dbReference type="PROSITE" id="PS50110"/>
    </source>
</evidence>